<sequence length="165" mass="18106">MRPRPAPRGRFDIAADGCMVPRMKDVSTMSSGVGAGDNPDSSAYVFAVARALSAETIRRWDEVTFDAVVVLSKQSRYCSGRRILLAWNHHFGWSLGIEGQGPDRVLIIGGLGLGRQPLPECIADRADEVITDLLHLECRSPERFPVPTVVHRRGAGPADHRPPLR</sequence>
<accession>C1ASF8</accession>
<dbReference type="EMBL" id="AP011115">
    <property type="protein sequence ID" value="BAH48407.1"/>
    <property type="molecule type" value="Genomic_DNA"/>
</dbReference>
<dbReference type="PATRIC" id="fig|632772.20.peg.190"/>
<dbReference type="AlphaFoldDB" id="C1ASF8"/>
<dbReference type="Proteomes" id="UP000002212">
    <property type="component" value="Chromosome"/>
</dbReference>
<gene>
    <name evidence="2" type="ordered locus">ROP_01600</name>
</gene>
<dbReference type="HOGENOM" id="CLU_136786_0_0_11"/>
<feature type="domain" description="DUF6292" evidence="1">
    <location>
        <begin position="44"/>
        <end position="126"/>
    </location>
</feature>
<organism evidence="2 3">
    <name type="scientific">Rhodococcus opacus (strain B4)</name>
    <dbReference type="NCBI Taxonomy" id="632772"/>
    <lineage>
        <taxon>Bacteria</taxon>
        <taxon>Bacillati</taxon>
        <taxon>Actinomycetota</taxon>
        <taxon>Actinomycetes</taxon>
        <taxon>Mycobacteriales</taxon>
        <taxon>Nocardiaceae</taxon>
        <taxon>Rhodococcus</taxon>
    </lineage>
</organism>
<dbReference type="InterPro" id="IPR046259">
    <property type="entry name" value="DUF6292"/>
</dbReference>
<evidence type="ECO:0000313" key="3">
    <source>
        <dbReference type="Proteomes" id="UP000002212"/>
    </source>
</evidence>
<evidence type="ECO:0000259" key="1">
    <source>
        <dbReference type="Pfam" id="PF19809"/>
    </source>
</evidence>
<dbReference type="Pfam" id="PF19809">
    <property type="entry name" value="DUF6292"/>
    <property type="match status" value="1"/>
</dbReference>
<reference evidence="2 3" key="1">
    <citation type="submission" date="2009-03" db="EMBL/GenBank/DDBJ databases">
        <title>Comparison of the complete genome sequences of Rhodococcus erythropolis PR4 and Rhodococcus opacus B4.</title>
        <authorList>
            <person name="Takarada H."/>
            <person name="Sekine M."/>
            <person name="Hosoyama A."/>
            <person name="Yamada R."/>
            <person name="Fujisawa T."/>
            <person name="Omata S."/>
            <person name="Shimizu A."/>
            <person name="Tsukatani N."/>
            <person name="Tanikawa S."/>
            <person name="Fujita N."/>
            <person name="Harayama S."/>
        </authorList>
    </citation>
    <scope>NUCLEOTIDE SEQUENCE [LARGE SCALE GENOMIC DNA]</scope>
    <source>
        <strain evidence="2 3">B4</strain>
    </source>
</reference>
<evidence type="ECO:0000313" key="2">
    <source>
        <dbReference type="EMBL" id="BAH48407.1"/>
    </source>
</evidence>
<protein>
    <recommendedName>
        <fullName evidence="1">DUF6292 domain-containing protein</fullName>
    </recommendedName>
</protein>
<name>C1ASF8_RHOOB</name>
<proteinExistence type="predicted"/>
<dbReference type="KEGG" id="rop:ROP_01600"/>